<dbReference type="EMBL" id="BIXY01000172">
    <property type="protein sequence ID" value="GCF11920.1"/>
    <property type="molecule type" value="Genomic_DNA"/>
</dbReference>
<evidence type="ECO:0000313" key="2">
    <source>
        <dbReference type="EMBL" id="GCF11920.1"/>
    </source>
</evidence>
<feature type="region of interest" description="Disordered" evidence="1">
    <location>
        <begin position="67"/>
        <end position="113"/>
    </location>
</feature>
<gene>
    <name evidence="2" type="ORF">KDI_54840</name>
</gene>
<keyword evidence="3" id="KW-1185">Reference proteome</keyword>
<organism evidence="2 3">
    <name type="scientific">Dictyobacter arantiisoli</name>
    <dbReference type="NCBI Taxonomy" id="2014874"/>
    <lineage>
        <taxon>Bacteria</taxon>
        <taxon>Bacillati</taxon>
        <taxon>Chloroflexota</taxon>
        <taxon>Ktedonobacteria</taxon>
        <taxon>Ktedonobacterales</taxon>
        <taxon>Dictyobacteraceae</taxon>
        <taxon>Dictyobacter</taxon>
    </lineage>
</organism>
<reference evidence="2 3" key="1">
    <citation type="submission" date="2019-01" db="EMBL/GenBank/DDBJ databases">
        <title>Draft genome sequence of Dictyobacter sp. Uno17.</title>
        <authorList>
            <person name="Wang C.M."/>
            <person name="Zheng Y."/>
            <person name="Sakai Y."/>
            <person name="Abe K."/>
            <person name="Yokota A."/>
            <person name="Yabe S."/>
        </authorList>
    </citation>
    <scope>NUCLEOTIDE SEQUENCE [LARGE SCALE GENOMIC DNA]</scope>
    <source>
        <strain evidence="2 3">Uno17</strain>
    </source>
</reference>
<dbReference type="Proteomes" id="UP000322530">
    <property type="component" value="Unassembled WGS sequence"/>
</dbReference>
<name>A0A5A5TJX9_9CHLR</name>
<evidence type="ECO:0000256" key="1">
    <source>
        <dbReference type="SAM" id="MobiDB-lite"/>
    </source>
</evidence>
<proteinExistence type="predicted"/>
<evidence type="ECO:0000313" key="3">
    <source>
        <dbReference type="Proteomes" id="UP000322530"/>
    </source>
</evidence>
<dbReference type="AlphaFoldDB" id="A0A5A5TJX9"/>
<accession>A0A5A5TJX9</accession>
<protein>
    <submittedName>
        <fullName evidence="2">Uncharacterized protein</fullName>
    </submittedName>
</protein>
<comment type="caution">
    <text evidence="2">The sequence shown here is derived from an EMBL/GenBank/DDBJ whole genome shotgun (WGS) entry which is preliminary data.</text>
</comment>
<dbReference type="RefSeq" id="WP_172632508.1">
    <property type="nucleotide sequence ID" value="NZ_BIXY01000172.1"/>
</dbReference>
<sequence length="113" mass="13152">MFLIVGNAIRMDCEWTKIYERLVPLKCSYDERTRTYKGKLKVIGRIAGQMISLIYALLKKDWEALAATPPGKEPPEPTIYDPVLHHSHREGGYRSQKPREHRGRIIQLPQPQR</sequence>